<proteinExistence type="predicted"/>
<dbReference type="AlphaFoldDB" id="A0A699JWC8"/>
<reference evidence="1" key="1">
    <citation type="journal article" date="2019" name="Sci. Rep.">
        <title>Draft genome of Tanacetum cinerariifolium, the natural source of mosquito coil.</title>
        <authorList>
            <person name="Yamashiro T."/>
            <person name="Shiraishi A."/>
            <person name="Satake H."/>
            <person name="Nakayama K."/>
        </authorList>
    </citation>
    <scope>NUCLEOTIDE SEQUENCE</scope>
</reference>
<dbReference type="PANTHER" id="PTHR35998:SF1">
    <property type="entry name" value="OS02G0127900 PROTEIN"/>
    <property type="match status" value="1"/>
</dbReference>
<evidence type="ECO:0000313" key="1">
    <source>
        <dbReference type="EMBL" id="GFA61940.1"/>
    </source>
</evidence>
<organism evidence="1">
    <name type="scientific">Tanacetum cinerariifolium</name>
    <name type="common">Dalmatian daisy</name>
    <name type="synonym">Chrysanthemum cinerariifolium</name>
    <dbReference type="NCBI Taxonomy" id="118510"/>
    <lineage>
        <taxon>Eukaryota</taxon>
        <taxon>Viridiplantae</taxon>
        <taxon>Streptophyta</taxon>
        <taxon>Embryophyta</taxon>
        <taxon>Tracheophyta</taxon>
        <taxon>Spermatophyta</taxon>
        <taxon>Magnoliopsida</taxon>
        <taxon>eudicotyledons</taxon>
        <taxon>Gunneridae</taxon>
        <taxon>Pentapetalae</taxon>
        <taxon>asterids</taxon>
        <taxon>campanulids</taxon>
        <taxon>Asterales</taxon>
        <taxon>Asteraceae</taxon>
        <taxon>Asteroideae</taxon>
        <taxon>Anthemideae</taxon>
        <taxon>Anthemidinae</taxon>
        <taxon>Tanacetum</taxon>
    </lineage>
</organism>
<comment type="caution">
    <text evidence="1">The sequence shown here is derived from an EMBL/GenBank/DDBJ whole genome shotgun (WGS) entry which is preliminary data.</text>
</comment>
<dbReference type="PANTHER" id="PTHR35998">
    <property type="entry name" value="OS02G0127900 PROTEIN"/>
    <property type="match status" value="1"/>
</dbReference>
<name>A0A699JWC8_TANCI</name>
<sequence length="150" mass="17372">MKLSCIDLQKIYFLPHKYKKQCGNAKKERKTRSIFDVALKVHREVQQRDIEVGRNLGNWILRWLDKMKPSANIRVTKPKPHDDVVNSTKQQLTDTSHQKPARRYGISYKDKESGGLVIHPVYARDEINTEVARGSHIRMVTYMIGLPTSS</sequence>
<dbReference type="EMBL" id="BKCJ010456347">
    <property type="protein sequence ID" value="GFA61940.1"/>
    <property type="molecule type" value="Genomic_DNA"/>
</dbReference>
<gene>
    <name evidence="1" type="ORF">Tci_633912</name>
</gene>
<protein>
    <submittedName>
        <fullName evidence="1">Peptidase S8/S53 domain-containing protein</fullName>
    </submittedName>
</protein>
<accession>A0A699JWC8</accession>